<accession>A0ABT0K273</accession>
<evidence type="ECO:0000313" key="2">
    <source>
        <dbReference type="EMBL" id="MCK9877855.1"/>
    </source>
</evidence>
<feature type="region of interest" description="Disordered" evidence="1">
    <location>
        <begin position="1"/>
        <end position="26"/>
    </location>
</feature>
<comment type="caution">
    <text evidence="2">The sequence shown here is derived from an EMBL/GenBank/DDBJ whole genome shotgun (WGS) entry which is preliminary data.</text>
</comment>
<organism evidence="2 3">
    <name type="scientific">Frankia umida</name>
    <dbReference type="NCBI Taxonomy" id="573489"/>
    <lineage>
        <taxon>Bacteria</taxon>
        <taxon>Bacillati</taxon>
        <taxon>Actinomycetota</taxon>
        <taxon>Actinomycetes</taxon>
        <taxon>Frankiales</taxon>
        <taxon>Frankiaceae</taxon>
        <taxon>Frankia</taxon>
    </lineage>
</organism>
<evidence type="ECO:0000313" key="3">
    <source>
        <dbReference type="Proteomes" id="UP001201873"/>
    </source>
</evidence>
<sequence>MTFEPPGGGSFWMHAPGQPEDGDHDPVPVLSHPDYRCDICNDEPVTAVLQVTGVFPLSAQISTADPWALCAACTALITANDWDGLLSHVIGRLRASGLRLTAGEEDFLRRLQVDLRTRAVGPPTPLPENTEPPDPGAGD</sequence>
<gene>
    <name evidence="2" type="ORF">MXD59_19085</name>
</gene>
<feature type="compositionally biased region" description="Gly residues" evidence="1">
    <location>
        <begin position="1"/>
        <end position="10"/>
    </location>
</feature>
<proteinExistence type="predicted"/>
<feature type="compositionally biased region" description="Pro residues" evidence="1">
    <location>
        <begin position="122"/>
        <end position="139"/>
    </location>
</feature>
<reference evidence="2 3" key="1">
    <citation type="submission" date="2022-04" db="EMBL/GenBank/DDBJ databases">
        <title>Genome diversity in the genus Frankia.</title>
        <authorList>
            <person name="Carlos-Shanley C."/>
            <person name="Hahn D."/>
        </authorList>
    </citation>
    <scope>NUCLEOTIDE SEQUENCE [LARGE SCALE GENOMIC DNA]</scope>
    <source>
        <strain evidence="2 3">Ag45/Mut15</strain>
    </source>
</reference>
<name>A0ABT0K273_9ACTN</name>
<feature type="region of interest" description="Disordered" evidence="1">
    <location>
        <begin position="118"/>
        <end position="139"/>
    </location>
</feature>
<dbReference type="EMBL" id="JALKFT010000022">
    <property type="protein sequence ID" value="MCK9877855.1"/>
    <property type="molecule type" value="Genomic_DNA"/>
</dbReference>
<dbReference type="Proteomes" id="UP001201873">
    <property type="component" value="Unassembled WGS sequence"/>
</dbReference>
<evidence type="ECO:0000256" key="1">
    <source>
        <dbReference type="SAM" id="MobiDB-lite"/>
    </source>
</evidence>
<keyword evidence="3" id="KW-1185">Reference proteome</keyword>
<protein>
    <submittedName>
        <fullName evidence="2">Uncharacterized protein</fullName>
    </submittedName>
</protein>